<evidence type="ECO:0000259" key="6">
    <source>
        <dbReference type="Pfam" id="PF18052"/>
    </source>
</evidence>
<dbReference type="Gene3D" id="3.80.10.10">
    <property type="entry name" value="Ribonuclease Inhibitor"/>
    <property type="match status" value="1"/>
</dbReference>
<evidence type="ECO:0000313" key="8">
    <source>
        <dbReference type="EMBL" id="KAF8766134.1"/>
    </source>
</evidence>
<dbReference type="PANTHER" id="PTHR47186:SF3">
    <property type="entry name" value="OS09G0267800 PROTEIN"/>
    <property type="match status" value="1"/>
</dbReference>
<evidence type="ECO:0000256" key="4">
    <source>
        <dbReference type="ARBA" id="ARBA00022741"/>
    </source>
</evidence>
<dbReference type="Proteomes" id="UP000636709">
    <property type="component" value="Unassembled WGS sequence"/>
</dbReference>
<organism evidence="8 9">
    <name type="scientific">Digitaria exilis</name>
    <dbReference type="NCBI Taxonomy" id="1010633"/>
    <lineage>
        <taxon>Eukaryota</taxon>
        <taxon>Viridiplantae</taxon>
        <taxon>Streptophyta</taxon>
        <taxon>Embryophyta</taxon>
        <taxon>Tracheophyta</taxon>
        <taxon>Spermatophyta</taxon>
        <taxon>Magnoliopsida</taxon>
        <taxon>Liliopsida</taxon>
        <taxon>Poales</taxon>
        <taxon>Poaceae</taxon>
        <taxon>PACMAD clade</taxon>
        <taxon>Panicoideae</taxon>
        <taxon>Panicodae</taxon>
        <taxon>Paniceae</taxon>
        <taxon>Anthephorinae</taxon>
        <taxon>Digitaria</taxon>
    </lineage>
</organism>
<dbReference type="GO" id="GO:0006952">
    <property type="term" value="P:defense response"/>
    <property type="evidence" value="ECO:0007669"/>
    <property type="project" value="UniProtKB-KW"/>
</dbReference>
<gene>
    <name evidence="8" type="ORF">HU200_007631</name>
</gene>
<dbReference type="InterPro" id="IPR027417">
    <property type="entry name" value="P-loop_NTPase"/>
</dbReference>
<dbReference type="GO" id="GO:0000166">
    <property type="term" value="F:nucleotide binding"/>
    <property type="evidence" value="ECO:0007669"/>
    <property type="project" value="UniProtKB-KW"/>
</dbReference>
<evidence type="ECO:0000313" key="9">
    <source>
        <dbReference type="Proteomes" id="UP000636709"/>
    </source>
</evidence>
<evidence type="ECO:0000256" key="2">
    <source>
        <dbReference type="ARBA" id="ARBA00022614"/>
    </source>
</evidence>
<keyword evidence="2" id="KW-0433">Leucine-rich repeat</keyword>
<dbReference type="EMBL" id="JACEFO010000520">
    <property type="protein sequence ID" value="KAF8766134.1"/>
    <property type="molecule type" value="Genomic_DNA"/>
</dbReference>
<dbReference type="OrthoDB" id="786661at2759"/>
<dbReference type="SUPFAM" id="SSF52058">
    <property type="entry name" value="L domain-like"/>
    <property type="match status" value="1"/>
</dbReference>
<accession>A0A835FNX2</accession>
<dbReference type="Gene3D" id="1.20.5.4130">
    <property type="match status" value="1"/>
</dbReference>
<evidence type="ECO:0000256" key="5">
    <source>
        <dbReference type="ARBA" id="ARBA00022821"/>
    </source>
</evidence>
<comment type="caution">
    <text evidence="8">The sequence shown here is derived from an EMBL/GenBank/DDBJ whole genome shotgun (WGS) entry which is preliminary data.</text>
</comment>
<keyword evidence="5" id="KW-0611">Plant defense</keyword>
<evidence type="ECO:0000259" key="7">
    <source>
        <dbReference type="Pfam" id="PF25019"/>
    </source>
</evidence>
<keyword evidence="4" id="KW-0547">Nucleotide-binding</keyword>
<keyword evidence="9" id="KW-1185">Reference proteome</keyword>
<dbReference type="InterPro" id="IPR041118">
    <property type="entry name" value="Rx_N"/>
</dbReference>
<reference evidence="8" key="1">
    <citation type="submission" date="2020-07" db="EMBL/GenBank/DDBJ databases">
        <title>Genome sequence and genetic diversity analysis of an under-domesticated orphan crop, white fonio (Digitaria exilis).</title>
        <authorList>
            <person name="Bennetzen J.L."/>
            <person name="Chen S."/>
            <person name="Ma X."/>
            <person name="Wang X."/>
            <person name="Yssel A.E.J."/>
            <person name="Chaluvadi S.R."/>
            <person name="Johnson M."/>
            <person name="Gangashetty P."/>
            <person name="Hamidou F."/>
            <person name="Sanogo M.D."/>
            <person name="Zwaenepoel A."/>
            <person name="Wallace J."/>
            <person name="Van De Peer Y."/>
            <person name="Van Deynze A."/>
        </authorList>
    </citation>
    <scope>NUCLEOTIDE SEQUENCE</scope>
    <source>
        <tissue evidence="8">Leaves</tissue>
    </source>
</reference>
<name>A0A835FNX2_9POAL</name>
<evidence type="ECO:0008006" key="10">
    <source>
        <dbReference type="Google" id="ProtNLM"/>
    </source>
</evidence>
<dbReference type="AlphaFoldDB" id="A0A835FNX2"/>
<keyword evidence="3" id="KW-0677">Repeat</keyword>
<sequence>MADVALAGLRLAASPIINKLLADASTHLGVDMARELQELEATVLPQFDLVIEAAEKSPHRDKLKAWLRQLKESFYDAEDLLDEHKYNILKRQAKSGDDSLTGDDASSIKSTILKPFRATATASRARNLLPENKRLIRKLNELKDILVKAKDFRDLLGLPAGNNYAAGPVVATSIVPPTTSLQPPKVFGRETDRDHMIDLLTKRTEAGVSYSGVAIVGHGGAGKSTLAQSKLPESVCELKHLRYLNLLRTSISELPRSLCTLFHIQFLYLCVKGKDLPSQFCNLRKLRRLEIYGAGGTSSIPNIGRLTSAQRLDTFFVKKQKGYELHQLRNMNELRGSLCISNLETVTGKEEAFGALHQKMHLKRLELVWTEESGSRADDTTHLEILEGLKPPPQLNGLTIKGYKSSSYPSWLLDGSYFECLESFKLENCTMLECLPVNTGLLRSCRSLKLINVPNLKMLPCLPAGLEELTIQKCPLLICITNYELQRHYPTENMMRTNHLASQLVSLWEVDSGSSIRSLVSEEHSSMKQQLMMASMNDDVSEHLQTIKSAVEEGNDILLPKESIINAWLCCHEKGIRLIYRRSTELLLVPPTGLSVLHLSSCSITDGALASCLGGLTSLRVVITTDYEFNGTPIRRGLSIFDSP</sequence>
<dbReference type="Pfam" id="PF18052">
    <property type="entry name" value="Rx_N"/>
    <property type="match status" value="1"/>
</dbReference>
<feature type="domain" description="Disease resistance N-terminal" evidence="6">
    <location>
        <begin position="28"/>
        <end position="96"/>
    </location>
</feature>
<dbReference type="Pfam" id="PF25019">
    <property type="entry name" value="LRR_R13L1-DRL21"/>
    <property type="match status" value="1"/>
</dbReference>
<dbReference type="InterPro" id="IPR032675">
    <property type="entry name" value="LRR_dom_sf"/>
</dbReference>
<dbReference type="SUPFAM" id="SSF52540">
    <property type="entry name" value="P-loop containing nucleoside triphosphate hydrolases"/>
    <property type="match status" value="1"/>
</dbReference>
<dbReference type="PANTHER" id="PTHR47186">
    <property type="entry name" value="LEUCINE-RICH REPEAT-CONTAINING PROTEIN 57"/>
    <property type="match status" value="1"/>
</dbReference>
<evidence type="ECO:0000256" key="3">
    <source>
        <dbReference type="ARBA" id="ARBA00022737"/>
    </source>
</evidence>
<dbReference type="InterPro" id="IPR056789">
    <property type="entry name" value="LRR_R13L1-DRL21"/>
</dbReference>
<feature type="domain" description="R13L1/DRL21-like LRR repeat region" evidence="7">
    <location>
        <begin position="325"/>
        <end position="452"/>
    </location>
</feature>
<dbReference type="GO" id="GO:0051707">
    <property type="term" value="P:response to other organism"/>
    <property type="evidence" value="ECO:0007669"/>
    <property type="project" value="UniProtKB-ARBA"/>
</dbReference>
<protein>
    <recommendedName>
        <fullName evidence="10">Rx N-terminal domain-containing protein</fullName>
    </recommendedName>
</protein>
<comment type="similarity">
    <text evidence="1">Belongs to the disease resistance NB-LRR family.</text>
</comment>
<proteinExistence type="inferred from homology"/>
<evidence type="ECO:0000256" key="1">
    <source>
        <dbReference type="ARBA" id="ARBA00008894"/>
    </source>
</evidence>